<proteinExistence type="predicted"/>
<evidence type="ECO:0000313" key="1">
    <source>
        <dbReference type="EMBL" id="XFO69590.1"/>
    </source>
</evidence>
<accession>A0ABZ3IVI0</accession>
<dbReference type="Proteomes" id="UP000216752">
    <property type="component" value="Chromosome"/>
</dbReference>
<keyword evidence="2" id="KW-1185">Reference proteome</keyword>
<dbReference type="EMBL" id="CP155573">
    <property type="protein sequence ID" value="XFO69590.1"/>
    <property type="molecule type" value="Genomic_DNA"/>
</dbReference>
<evidence type="ECO:0008006" key="3">
    <source>
        <dbReference type="Google" id="ProtNLM"/>
    </source>
</evidence>
<dbReference type="RefSeq" id="WP_094607172.1">
    <property type="nucleotide sequence ID" value="NZ_CP155573.1"/>
</dbReference>
<protein>
    <recommendedName>
        <fullName evidence="3">HNH endonuclease</fullName>
    </recommendedName>
</protein>
<organism evidence="1 2">
    <name type="scientific">Sporomusa silvacetica DSM 10669</name>
    <dbReference type="NCBI Taxonomy" id="1123289"/>
    <lineage>
        <taxon>Bacteria</taxon>
        <taxon>Bacillati</taxon>
        <taxon>Bacillota</taxon>
        <taxon>Negativicutes</taxon>
        <taxon>Selenomonadales</taxon>
        <taxon>Sporomusaceae</taxon>
        <taxon>Sporomusa</taxon>
    </lineage>
</organism>
<reference evidence="1" key="1">
    <citation type="submission" date="2024-05" db="EMBL/GenBank/DDBJ databases">
        <title>Isolation and characterization of Sporomusa carbonis sp. nov., a carboxydotrophic hydrogenogen in the genus of Sporomusa isolated from a charcoal burning pile.</title>
        <authorList>
            <person name="Boeer T."/>
            <person name="Rosenbaum F."/>
            <person name="Eysell L."/>
            <person name="Mueller V."/>
            <person name="Daniel R."/>
            <person name="Poehlein A."/>
        </authorList>
    </citation>
    <scope>NUCLEOTIDE SEQUENCE [LARGE SCALE GENOMIC DNA]</scope>
    <source>
        <strain evidence="1">DSM 10669</strain>
    </source>
</reference>
<gene>
    <name evidence="1" type="ORF">SPSIL_058240</name>
</gene>
<name>A0ABZ3IVI0_9FIRM</name>
<evidence type="ECO:0000313" key="2">
    <source>
        <dbReference type="Proteomes" id="UP000216752"/>
    </source>
</evidence>
<sequence>MYLSNQTCPVCGHRLHVTWSWPPVITGMPTALVFVCQNCALHQRAEGLVERNPFTNDVIITPEGRNVLARHHSVYNQAIPYMAERKLPINDY</sequence>